<evidence type="ECO:0000256" key="1">
    <source>
        <dbReference type="ARBA" id="ARBA00001936"/>
    </source>
</evidence>
<evidence type="ECO:0000256" key="9">
    <source>
        <dbReference type="PIRSR" id="PIRSR601088-2"/>
    </source>
</evidence>
<keyword evidence="10" id="KW-0533">Nickel</keyword>
<dbReference type="SUPFAM" id="SSF51735">
    <property type="entry name" value="NAD(P)-binding Rossmann-fold domains"/>
    <property type="match status" value="1"/>
</dbReference>
<comment type="similarity">
    <text evidence="2 12">Belongs to the glycosyl hydrolase 4 family.</text>
</comment>
<comment type="cofactor">
    <cofactor evidence="1">
        <name>Mn(2+)</name>
        <dbReference type="ChEBI" id="CHEBI:29035"/>
    </cofactor>
</comment>
<name>A0AAE3VEP5_9BACT</name>
<dbReference type="GO" id="GO:0004557">
    <property type="term" value="F:alpha-galactosidase activity"/>
    <property type="evidence" value="ECO:0007669"/>
    <property type="project" value="UniProtKB-EC"/>
</dbReference>
<feature type="site" description="Increases basicity of active site Tyr" evidence="11">
    <location>
        <position position="113"/>
    </location>
</feature>
<dbReference type="InterPro" id="IPR022616">
    <property type="entry name" value="Glyco_hydro_4_C"/>
</dbReference>
<dbReference type="PANTHER" id="PTHR32092">
    <property type="entry name" value="6-PHOSPHO-BETA-GLUCOSIDASE-RELATED"/>
    <property type="match status" value="1"/>
</dbReference>
<sequence length="443" mass="49940">MKVVFIGAGSGFGARTVVDLMSFPELRDCELVLVDINPDHLRPVLEYAQKVAVAVGADSAKIRGELGWRDGVLEGADYVITAFSQGGPGYNGVPYYYEINVPREHGIEQRVADTVGIGGVFRVMRTAPELLAIAQDMEKRCPGAWLLNYVNPMSMLTRIICKACPGITMLGLCHNIQYGIRDLANWLKVPYKSLRYECAGINHMDWFLRLEYLDGRSAYGDLLKAIEDPAIYQKRPVQFELLKSFGYFTTESSGHLAEYLPYFLPRERDRLQFFKDARNPERVAPPTQPRWNPDAPLVKELRGEVPLNLKRSFEYGAHIIHAHETDTVYRMHINVMNEQLIDNFSRETCVEVESIVDRMGLHPLRYGSMPIELAALCSNMANMQTLGSDAFLEKDLHKAYLACVIDSCTAASATPATIKTCFNQLLELEKPYLKDYWGDVAPI</sequence>
<dbReference type="EC" id="3.2.1.22" evidence="14"/>
<dbReference type="SUPFAM" id="SSF56327">
    <property type="entry name" value="LDH C-terminal domain-like"/>
    <property type="match status" value="1"/>
</dbReference>
<dbReference type="PANTHER" id="PTHR32092:SF6">
    <property type="entry name" value="ALPHA-GALACTOSIDASE"/>
    <property type="match status" value="1"/>
</dbReference>
<keyword evidence="8 12" id="KW-0326">Glycosidase</keyword>
<keyword evidence="7" id="KW-0119">Carbohydrate metabolism</keyword>
<dbReference type="GO" id="GO:0016616">
    <property type="term" value="F:oxidoreductase activity, acting on the CH-OH group of donors, NAD or NADP as acceptor"/>
    <property type="evidence" value="ECO:0007669"/>
    <property type="project" value="InterPro"/>
</dbReference>
<keyword evidence="5 12" id="KW-0520">NAD</keyword>
<feature type="binding site" evidence="10">
    <location>
        <position position="203"/>
    </location>
    <ligand>
        <name>Mn(2+)</name>
        <dbReference type="ChEBI" id="CHEBI:29035"/>
    </ligand>
</feature>
<keyword evidence="10" id="KW-0170">Cobalt</keyword>
<dbReference type="EMBL" id="JAUSVL010000001">
    <property type="protein sequence ID" value="MDQ0288906.1"/>
    <property type="molecule type" value="Genomic_DNA"/>
</dbReference>
<dbReference type="Pfam" id="PF02056">
    <property type="entry name" value="Glyco_hydro_4"/>
    <property type="match status" value="1"/>
</dbReference>
<dbReference type="RefSeq" id="WP_307260241.1">
    <property type="nucleotide sequence ID" value="NZ_JAUSVL010000001.1"/>
</dbReference>
<keyword evidence="4 12" id="KW-0378">Hydrolase</keyword>
<evidence type="ECO:0000256" key="10">
    <source>
        <dbReference type="PIRSR" id="PIRSR601088-3"/>
    </source>
</evidence>
<comment type="caution">
    <text evidence="14">The sequence shown here is derived from an EMBL/GenBank/DDBJ whole genome shotgun (WGS) entry which is preliminary data.</text>
</comment>
<evidence type="ECO:0000313" key="14">
    <source>
        <dbReference type="EMBL" id="MDQ0288906.1"/>
    </source>
</evidence>
<dbReference type="Pfam" id="PF11975">
    <property type="entry name" value="Glyco_hydro_4C"/>
    <property type="match status" value="1"/>
</dbReference>
<proteinExistence type="inferred from homology"/>
<keyword evidence="15" id="KW-1185">Reference proteome</keyword>
<evidence type="ECO:0000313" key="15">
    <source>
        <dbReference type="Proteomes" id="UP001238163"/>
    </source>
</evidence>
<keyword evidence="10" id="KW-0408">Iron</keyword>
<feature type="binding site" evidence="10">
    <location>
        <position position="173"/>
    </location>
    <ligand>
        <name>Mn(2+)</name>
        <dbReference type="ChEBI" id="CHEBI:29035"/>
    </ligand>
</feature>
<keyword evidence="6 10" id="KW-0464">Manganese</keyword>
<dbReference type="InterPro" id="IPR015955">
    <property type="entry name" value="Lactate_DH/Glyco_Ohase_4_C"/>
</dbReference>
<dbReference type="InterPro" id="IPR036291">
    <property type="entry name" value="NAD(P)-bd_dom_sf"/>
</dbReference>
<gene>
    <name evidence="14" type="ORF">J3R75_001013</name>
</gene>
<accession>A0AAE3VEP5</accession>
<evidence type="ECO:0000256" key="7">
    <source>
        <dbReference type="ARBA" id="ARBA00023277"/>
    </source>
</evidence>
<dbReference type="GO" id="GO:0005975">
    <property type="term" value="P:carbohydrate metabolic process"/>
    <property type="evidence" value="ECO:0007669"/>
    <property type="project" value="InterPro"/>
</dbReference>
<feature type="domain" description="Glycosyl hydrolase family 4 C-terminal" evidence="13">
    <location>
        <begin position="198"/>
        <end position="407"/>
    </location>
</feature>
<comment type="cofactor">
    <cofactor evidence="12">
        <name>NAD(+)</name>
        <dbReference type="ChEBI" id="CHEBI:57540"/>
    </cofactor>
    <text evidence="12">Binds 1 NAD(+) per subunit.</text>
</comment>
<organism evidence="14 15">
    <name type="scientific">Oligosphaera ethanolica</name>
    <dbReference type="NCBI Taxonomy" id="760260"/>
    <lineage>
        <taxon>Bacteria</taxon>
        <taxon>Pseudomonadati</taxon>
        <taxon>Lentisphaerota</taxon>
        <taxon>Oligosphaeria</taxon>
        <taxon>Oligosphaerales</taxon>
        <taxon>Oligosphaeraceae</taxon>
        <taxon>Oligosphaera</taxon>
    </lineage>
</organism>
<evidence type="ECO:0000256" key="2">
    <source>
        <dbReference type="ARBA" id="ARBA00010141"/>
    </source>
</evidence>
<protein>
    <submittedName>
        <fullName evidence="14">Alpha-galactosidase</fullName>
        <ecNumber evidence="14">3.2.1.22</ecNumber>
    </submittedName>
</protein>
<evidence type="ECO:0000256" key="4">
    <source>
        <dbReference type="ARBA" id="ARBA00022801"/>
    </source>
</evidence>
<feature type="binding site" evidence="9">
    <location>
        <position position="151"/>
    </location>
    <ligand>
        <name>substrate</name>
    </ligand>
</feature>
<evidence type="ECO:0000259" key="13">
    <source>
        <dbReference type="Pfam" id="PF11975"/>
    </source>
</evidence>
<evidence type="ECO:0000256" key="12">
    <source>
        <dbReference type="RuleBase" id="RU361152"/>
    </source>
</evidence>
<dbReference type="GO" id="GO:0046872">
    <property type="term" value="F:metal ion binding"/>
    <property type="evidence" value="ECO:0007669"/>
    <property type="project" value="UniProtKB-KW"/>
</dbReference>
<evidence type="ECO:0000256" key="8">
    <source>
        <dbReference type="ARBA" id="ARBA00023295"/>
    </source>
</evidence>
<dbReference type="InterPro" id="IPR053715">
    <property type="entry name" value="GH4_Enzyme_sf"/>
</dbReference>
<dbReference type="AlphaFoldDB" id="A0AAE3VEP5"/>
<evidence type="ECO:0000256" key="6">
    <source>
        <dbReference type="ARBA" id="ARBA00023211"/>
    </source>
</evidence>
<evidence type="ECO:0000256" key="11">
    <source>
        <dbReference type="PIRSR" id="PIRSR601088-4"/>
    </source>
</evidence>
<feature type="binding site" evidence="9">
    <location>
        <position position="270"/>
    </location>
    <ligand>
        <name>substrate</name>
    </ligand>
</feature>
<dbReference type="Proteomes" id="UP001238163">
    <property type="component" value="Unassembled WGS sequence"/>
</dbReference>
<dbReference type="InterPro" id="IPR001088">
    <property type="entry name" value="Glyco_hydro_4"/>
</dbReference>
<evidence type="ECO:0000256" key="5">
    <source>
        <dbReference type="ARBA" id="ARBA00023027"/>
    </source>
</evidence>
<dbReference type="Gene3D" id="3.90.1820.10">
    <property type="entry name" value="AglA-like glucosidase"/>
    <property type="match status" value="1"/>
</dbReference>
<evidence type="ECO:0000256" key="3">
    <source>
        <dbReference type="ARBA" id="ARBA00022723"/>
    </source>
</evidence>
<dbReference type="PRINTS" id="PR00732">
    <property type="entry name" value="GLHYDRLASE4"/>
</dbReference>
<keyword evidence="3 10" id="KW-0479">Metal-binding</keyword>
<reference evidence="14" key="1">
    <citation type="submission" date="2023-07" db="EMBL/GenBank/DDBJ databases">
        <title>Genomic Encyclopedia of Type Strains, Phase IV (KMG-IV): sequencing the most valuable type-strain genomes for metagenomic binning, comparative biology and taxonomic classification.</title>
        <authorList>
            <person name="Goeker M."/>
        </authorList>
    </citation>
    <scope>NUCLEOTIDE SEQUENCE</scope>
    <source>
        <strain evidence="14">DSM 24202</strain>
    </source>
</reference>